<protein>
    <recommendedName>
        <fullName evidence="11">DNA-directed RNA polymerase</fullName>
    </recommendedName>
</protein>
<proteinExistence type="inferred from homology"/>
<feature type="region of interest" description="Disordered" evidence="6">
    <location>
        <begin position="166"/>
        <end position="191"/>
    </location>
</feature>
<evidence type="ECO:0000256" key="1">
    <source>
        <dbReference type="ARBA" id="ARBA00004123"/>
    </source>
</evidence>
<gene>
    <name evidence="9" type="ORF">CcCBS67573_g06503</name>
</gene>
<evidence type="ECO:0000256" key="5">
    <source>
        <dbReference type="ARBA" id="ARBA00023242"/>
    </source>
</evidence>
<dbReference type="EMBL" id="QEAP01000282">
    <property type="protein sequence ID" value="TPX70515.1"/>
    <property type="molecule type" value="Genomic_DNA"/>
</dbReference>
<reference evidence="9 10" key="1">
    <citation type="journal article" date="2019" name="Sci. Rep.">
        <title>Comparative genomics of chytrid fungi reveal insights into the obligate biotrophic and pathogenic lifestyle of Synchytrium endobioticum.</title>
        <authorList>
            <person name="van de Vossenberg B.T.L.H."/>
            <person name="Warris S."/>
            <person name="Nguyen H.D.T."/>
            <person name="van Gent-Pelzer M.P.E."/>
            <person name="Joly D.L."/>
            <person name="van de Geest H.C."/>
            <person name="Bonants P.J.M."/>
            <person name="Smith D.S."/>
            <person name="Levesque C.A."/>
            <person name="van der Lee T.A.J."/>
        </authorList>
    </citation>
    <scope>NUCLEOTIDE SEQUENCE [LARGE SCALE GENOMIC DNA]</scope>
    <source>
        <strain evidence="9 10">CBS 675.73</strain>
    </source>
</reference>
<evidence type="ECO:0000256" key="4">
    <source>
        <dbReference type="ARBA" id="ARBA00023163"/>
    </source>
</evidence>
<evidence type="ECO:0008006" key="11">
    <source>
        <dbReference type="Google" id="ProtNLM"/>
    </source>
</evidence>
<keyword evidence="5" id="KW-0539">Nucleus</keyword>
<dbReference type="Gene3D" id="3.30.1490.120">
    <property type="entry name" value="RNA polymerase Rpb7-like, N-terminal domain"/>
    <property type="match status" value="1"/>
</dbReference>
<keyword evidence="10" id="KW-1185">Reference proteome</keyword>
<accession>A0A507F4C2</accession>
<dbReference type="OrthoDB" id="10256606at2759"/>
<dbReference type="STRING" id="246404.A0A507F4C2"/>
<dbReference type="AlphaFoldDB" id="A0A507F4C2"/>
<evidence type="ECO:0000313" key="10">
    <source>
        <dbReference type="Proteomes" id="UP000320333"/>
    </source>
</evidence>
<dbReference type="GO" id="GO:0006384">
    <property type="term" value="P:transcription initiation at RNA polymerase III promoter"/>
    <property type="evidence" value="ECO:0007669"/>
    <property type="project" value="TreeGrafter"/>
</dbReference>
<dbReference type="GO" id="GO:0005666">
    <property type="term" value="C:RNA polymerase III complex"/>
    <property type="evidence" value="ECO:0007669"/>
    <property type="project" value="TreeGrafter"/>
</dbReference>
<dbReference type="InterPro" id="IPR013238">
    <property type="entry name" value="RNA_pol_III_Rbc25"/>
</dbReference>
<keyword evidence="3" id="KW-0240">DNA-directed RNA polymerase</keyword>
<organism evidence="9 10">
    <name type="scientific">Chytriomyces confervae</name>
    <dbReference type="NCBI Taxonomy" id="246404"/>
    <lineage>
        <taxon>Eukaryota</taxon>
        <taxon>Fungi</taxon>
        <taxon>Fungi incertae sedis</taxon>
        <taxon>Chytridiomycota</taxon>
        <taxon>Chytridiomycota incertae sedis</taxon>
        <taxon>Chytridiomycetes</taxon>
        <taxon>Chytridiales</taxon>
        <taxon>Chytriomycetaceae</taxon>
        <taxon>Chytriomyces</taxon>
    </lineage>
</organism>
<name>A0A507F4C2_9FUNG</name>
<sequence>MFVLKTIDDSVRILPAEQRKPLPTAITDELNRKYSNKIKPKLGLCIRVLDVLEVGDGIVHACLDGSAMFAVKFRIIVFKPFVGEIIVGKVVNASPEGLRVSCEFFDDILIPEYMLKANTVYNKHTSQWVWQYEDEDSGDVQNMDIERGELIRFRVEVEHFNEVRPNALNGPMGPNASTPIPPPAAATPSGTGKELKSSAYWLECSIIEDGLGLLSWWS</sequence>
<dbReference type="Proteomes" id="UP000320333">
    <property type="component" value="Unassembled WGS sequence"/>
</dbReference>
<dbReference type="SUPFAM" id="SSF50249">
    <property type="entry name" value="Nucleic acid-binding proteins"/>
    <property type="match status" value="1"/>
</dbReference>
<evidence type="ECO:0000256" key="2">
    <source>
        <dbReference type="ARBA" id="ARBA00009307"/>
    </source>
</evidence>
<dbReference type="SUPFAM" id="SSF88798">
    <property type="entry name" value="N-terminal, heterodimerisation domain of RBP7 (RpoE)"/>
    <property type="match status" value="1"/>
</dbReference>
<evidence type="ECO:0000259" key="8">
    <source>
        <dbReference type="Pfam" id="PF08292"/>
    </source>
</evidence>
<dbReference type="InterPro" id="IPR005576">
    <property type="entry name" value="Rpb7-like_N"/>
</dbReference>
<evidence type="ECO:0000256" key="6">
    <source>
        <dbReference type="SAM" id="MobiDB-lite"/>
    </source>
</evidence>
<feature type="domain" description="RNA polymerase Rpb7-like N-terminal" evidence="7">
    <location>
        <begin position="9"/>
        <end position="60"/>
    </location>
</feature>
<dbReference type="InterPro" id="IPR012340">
    <property type="entry name" value="NA-bd_OB-fold"/>
</dbReference>
<feature type="domain" description="RNA polymerase III subunit Rpc25" evidence="8">
    <location>
        <begin position="84"/>
        <end position="217"/>
    </location>
</feature>
<dbReference type="Pfam" id="PF03876">
    <property type="entry name" value="SHS2_Rpb7-N"/>
    <property type="match status" value="1"/>
</dbReference>
<evidence type="ECO:0000256" key="3">
    <source>
        <dbReference type="ARBA" id="ARBA00022478"/>
    </source>
</evidence>
<dbReference type="PANTHER" id="PTHR12709">
    <property type="entry name" value="DNA-DIRECTED RNA POLYMERASE II, III"/>
    <property type="match status" value="1"/>
</dbReference>
<evidence type="ECO:0000259" key="7">
    <source>
        <dbReference type="Pfam" id="PF03876"/>
    </source>
</evidence>
<dbReference type="InterPro" id="IPR045113">
    <property type="entry name" value="Rpb7-like"/>
</dbReference>
<comment type="caution">
    <text evidence="9">The sequence shown here is derived from an EMBL/GenBank/DDBJ whole genome shotgun (WGS) entry which is preliminary data.</text>
</comment>
<evidence type="ECO:0000313" key="9">
    <source>
        <dbReference type="EMBL" id="TPX70515.1"/>
    </source>
</evidence>
<keyword evidence="4" id="KW-0804">Transcription</keyword>
<comment type="similarity">
    <text evidence="2">Belongs to the eukaryotic RPB7/RPC8 RNA polymerase subunit family.</text>
</comment>
<dbReference type="Gene3D" id="2.40.50.140">
    <property type="entry name" value="Nucleic acid-binding proteins"/>
    <property type="match status" value="1"/>
</dbReference>
<dbReference type="Pfam" id="PF08292">
    <property type="entry name" value="RNA_pol_Rbc25"/>
    <property type="match status" value="1"/>
</dbReference>
<dbReference type="InterPro" id="IPR036898">
    <property type="entry name" value="RNA_pol_Rpb7-like_N_sf"/>
</dbReference>
<dbReference type="PANTHER" id="PTHR12709:SF1">
    <property type="entry name" value="DNA-DIRECTED RNA POLYMERASE III SUBUNIT RPC8"/>
    <property type="match status" value="1"/>
</dbReference>
<comment type="subcellular location">
    <subcellularLocation>
        <location evidence="1">Nucleus</location>
    </subcellularLocation>
</comment>